<accession>A0A4U6T864</accession>
<name>A0A4U6T864_SETVI</name>
<dbReference type="Proteomes" id="UP000298652">
    <property type="component" value="Chromosome 9"/>
</dbReference>
<reference evidence="1" key="1">
    <citation type="submission" date="2019-03" db="EMBL/GenBank/DDBJ databases">
        <title>WGS assembly of Setaria viridis.</title>
        <authorList>
            <person name="Huang P."/>
            <person name="Jenkins J."/>
            <person name="Grimwood J."/>
            <person name="Barry K."/>
            <person name="Healey A."/>
            <person name="Mamidi S."/>
            <person name="Sreedasyam A."/>
            <person name="Shu S."/>
            <person name="Feldman M."/>
            <person name="Wu J."/>
            <person name="Yu Y."/>
            <person name="Chen C."/>
            <person name="Johnson J."/>
            <person name="Rokhsar D."/>
            <person name="Baxter I."/>
            <person name="Schmutz J."/>
            <person name="Brutnell T."/>
            <person name="Kellogg E."/>
        </authorList>
    </citation>
    <scope>NUCLEOTIDE SEQUENCE [LARGE SCALE GENOMIC DNA]</scope>
</reference>
<dbReference type="Gramene" id="TKV96402">
    <property type="protein sequence ID" value="TKV96402"/>
    <property type="gene ID" value="SEVIR_9G426133v2"/>
</dbReference>
<dbReference type="EMBL" id="CM016560">
    <property type="protein sequence ID" value="TKV96402.1"/>
    <property type="molecule type" value="Genomic_DNA"/>
</dbReference>
<gene>
    <name evidence="1" type="ORF">SEVIR_9G426133v2</name>
</gene>
<keyword evidence="2" id="KW-1185">Reference proteome</keyword>
<evidence type="ECO:0000313" key="2">
    <source>
        <dbReference type="Proteomes" id="UP000298652"/>
    </source>
</evidence>
<sequence>MPRCTVPRFTGRGGRAFFCWIGLPILSTFSLRHCY</sequence>
<organism evidence="1 2">
    <name type="scientific">Setaria viridis</name>
    <name type="common">Green bristlegrass</name>
    <name type="synonym">Setaria italica subsp. viridis</name>
    <dbReference type="NCBI Taxonomy" id="4556"/>
    <lineage>
        <taxon>Eukaryota</taxon>
        <taxon>Viridiplantae</taxon>
        <taxon>Streptophyta</taxon>
        <taxon>Embryophyta</taxon>
        <taxon>Tracheophyta</taxon>
        <taxon>Spermatophyta</taxon>
        <taxon>Magnoliopsida</taxon>
        <taxon>Liliopsida</taxon>
        <taxon>Poales</taxon>
        <taxon>Poaceae</taxon>
        <taxon>PACMAD clade</taxon>
        <taxon>Panicoideae</taxon>
        <taxon>Panicodae</taxon>
        <taxon>Paniceae</taxon>
        <taxon>Cenchrinae</taxon>
        <taxon>Setaria</taxon>
    </lineage>
</organism>
<proteinExistence type="predicted"/>
<protein>
    <submittedName>
        <fullName evidence="1">Uncharacterized protein</fullName>
    </submittedName>
</protein>
<evidence type="ECO:0000313" key="1">
    <source>
        <dbReference type="EMBL" id="TKV96402.1"/>
    </source>
</evidence>
<dbReference type="AlphaFoldDB" id="A0A4U6T864"/>